<dbReference type="InterPro" id="IPR029486">
    <property type="entry name" value="GH97_N"/>
</dbReference>
<evidence type="ECO:0000313" key="7">
    <source>
        <dbReference type="EMBL" id="RJF86243.1"/>
    </source>
</evidence>
<evidence type="ECO:0000256" key="2">
    <source>
        <dbReference type="ARBA" id="ARBA00023295"/>
    </source>
</evidence>
<dbReference type="OrthoDB" id="57532at2"/>
<dbReference type="InterPro" id="IPR019563">
    <property type="entry name" value="GH97_catalytic"/>
</dbReference>
<evidence type="ECO:0000313" key="8">
    <source>
        <dbReference type="Proteomes" id="UP000286100"/>
    </source>
</evidence>
<dbReference type="InterPro" id="IPR013780">
    <property type="entry name" value="Glyco_hydro_b"/>
</dbReference>
<keyword evidence="3" id="KW-0732">Signal</keyword>
<dbReference type="Pfam" id="PF14509">
    <property type="entry name" value="GH97_C"/>
    <property type="match status" value="1"/>
</dbReference>
<dbReference type="Proteomes" id="UP000286100">
    <property type="component" value="Unassembled WGS sequence"/>
</dbReference>
<keyword evidence="1 7" id="KW-0378">Hydrolase</keyword>
<dbReference type="PANTHER" id="PTHR35803:SF2">
    <property type="entry name" value="RETAINING ALPHA-GALACTOSIDASE"/>
    <property type="match status" value="1"/>
</dbReference>
<reference evidence="7 8" key="1">
    <citation type="submission" date="2018-09" db="EMBL/GenBank/DDBJ databases">
        <authorList>
            <person name="Zhu H."/>
        </authorList>
    </citation>
    <scope>NUCLEOTIDE SEQUENCE [LARGE SCALE GENOMIC DNA]</scope>
    <source>
        <strain evidence="7 8">K2R01-6</strain>
    </source>
</reference>
<dbReference type="InterPro" id="IPR029483">
    <property type="entry name" value="GH97_C"/>
</dbReference>
<feature type="signal peptide" evidence="3">
    <location>
        <begin position="1"/>
        <end position="23"/>
    </location>
</feature>
<dbReference type="GO" id="GO:0016798">
    <property type="term" value="F:hydrolase activity, acting on glycosyl bonds"/>
    <property type="evidence" value="ECO:0007669"/>
    <property type="project" value="UniProtKB-KW"/>
</dbReference>
<proteinExistence type="predicted"/>
<gene>
    <name evidence="7" type="ORF">D3876_19955</name>
</gene>
<dbReference type="Gene3D" id="2.70.98.10">
    <property type="match status" value="1"/>
</dbReference>
<evidence type="ECO:0000256" key="1">
    <source>
        <dbReference type="ARBA" id="ARBA00022801"/>
    </source>
</evidence>
<dbReference type="Pfam" id="PF10566">
    <property type="entry name" value="Glyco_hydro_97"/>
    <property type="match status" value="1"/>
</dbReference>
<evidence type="ECO:0000259" key="6">
    <source>
        <dbReference type="Pfam" id="PF14509"/>
    </source>
</evidence>
<dbReference type="RefSeq" id="WP_119765777.1">
    <property type="nucleotide sequence ID" value="NZ_QYUM01000004.1"/>
</dbReference>
<dbReference type="GO" id="GO:0030246">
    <property type="term" value="F:carbohydrate binding"/>
    <property type="evidence" value="ECO:0007669"/>
    <property type="project" value="InterPro"/>
</dbReference>
<dbReference type="InterPro" id="IPR013785">
    <property type="entry name" value="Aldolase_TIM"/>
</dbReference>
<dbReference type="EMBL" id="QYUM01000004">
    <property type="protein sequence ID" value="RJF86243.1"/>
    <property type="molecule type" value="Genomic_DNA"/>
</dbReference>
<evidence type="ECO:0000259" key="4">
    <source>
        <dbReference type="Pfam" id="PF10566"/>
    </source>
</evidence>
<feature type="chain" id="PRO_5019518540" evidence="3">
    <location>
        <begin position="24"/>
        <end position="656"/>
    </location>
</feature>
<evidence type="ECO:0000256" key="3">
    <source>
        <dbReference type="SAM" id="SignalP"/>
    </source>
</evidence>
<dbReference type="InterPro" id="IPR014718">
    <property type="entry name" value="GH-type_carb-bd"/>
</dbReference>
<comment type="caution">
    <text evidence="7">The sequence shown here is derived from an EMBL/GenBank/DDBJ whole genome shotgun (WGS) entry which is preliminary data.</text>
</comment>
<dbReference type="SUPFAM" id="SSF51445">
    <property type="entry name" value="(Trans)glycosidases"/>
    <property type="match status" value="1"/>
</dbReference>
<dbReference type="Gene3D" id="2.60.40.1180">
    <property type="entry name" value="Golgi alpha-mannosidase II"/>
    <property type="match status" value="1"/>
</dbReference>
<feature type="domain" description="Glycosyl-hydrolase 97 C-terminal oligomerisation" evidence="6">
    <location>
        <begin position="562"/>
        <end position="653"/>
    </location>
</feature>
<dbReference type="AlphaFoldDB" id="A0A418W8B8"/>
<keyword evidence="8" id="KW-1185">Reference proteome</keyword>
<feature type="domain" description="Glycosyl-hydrolase 97 N-terminal" evidence="5">
    <location>
        <begin position="28"/>
        <end position="285"/>
    </location>
</feature>
<keyword evidence="2" id="KW-0326">Glycosidase</keyword>
<name>A0A418W8B8_9SPHN</name>
<feature type="domain" description="Glycosyl-hydrolase 97 catalytic" evidence="4">
    <location>
        <begin position="304"/>
        <end position="465"/>
    </location>
</feature>
<dbReference type="Gene3D" id="3.20.20.70">
    <property type="entry name" value="Aldolase class I"/>
    <property type="match status" value="1"/>
</dbReference>
<protein>
    <submittedName>
        <fullName evidence="7">Glycoside hydrolase family 97 protein</fullName>
    </submittedName>
</protein>
<dbReference type="Pfam" id="PF14508">
    <property type="entry name" value="GH97_N"/>
    <property type="match status" value="1"/>
</dbReference>
<accession>A0A418W8B8</accession>
<organism evidence="7 8">
    <name type="scientific">Sphingomonas cavernae</name>
    <dbReference type="NCBI Taxonomy" id="2320861"/>
    <lineage>
        <taxon>Bacteria</taxon>
        <taxon>Pseudomonadati</taxon>
        <taxon>Pseudomonadota</taxon>
        <taxon>Alphaproteobacteria</taxon>
        <taxon>Sphingomonadales</taxon>
        <taxon>Sphingomonadaceae</taxon>
        <taxon>Sphingomonas</taxon>
    </lineage>
</organism>
<dbReference type="InterPro" id="IPR017853">
    <property type="entry name" value="GH"/>
</dbReference>
<dbReference type="InterPro" id="IPR052720">
    <property type="entry name" value="Glycosyl_hydrolase_97"/>
</dbReference>
<sequence>MVRLGWLVATAALGLAAASGAQAAPVALASPDGAVSVTIDQNADGAPTYAVTYHGEAILAPSPLGLAIVGGALGPGLAARGTTARAGEDAYTLPLGKTARARDRYNELTVDYVETKSGTGAPRKLQIIFRAYDDGVAFRYRLPATPSPLSIRNEMTGFAFPADYACHGLNLGNFRTAHEGEYDPVKVSQIRPMHLFETPLVCRTGEKGISFAIAEADLTDWAGMYLSGRSDGGRGVEARLSPRLDMHRVAVTTRGGAGVQSPWRVVMLGENPLKLIESTLILSLNPAPKGDFSWVKPGKSAWDWWNGPVLKGVPRAGMNDATIRGFIDFAAASKLEYMLIDDGWYLNSGGGGTVYPGADPTRAIPEINIAELVDYGRNREVGLWLWVHWSMLDTRMDEVLALYQRWGIKGIKVDFMDRDDQQMVDFYHRVLESAARHRLMVDLHGAYRPTGLQRTWPNYLTQEGVLGAEYNKWTHRITATHNVTLPFTRMLLGPMDYTPGGFLNVTPEDFAPRINAPQVMTTRGAALAMYVVYESPFVAVSDSPDSYAGQAGLDFISAVPASWDETRALAGEIGEHVVIARRKGRDWWIGAMTNEQARTVRLPLDFLGKGRFDATIDEDGESPTALRRTKRQVGASDVLELKLAGSGGAAVVLRAR</sequence>
<evidence type="ECO:0000259" key="5">
    <source>
        <dbReference type="Pfam" id="PF14508"/>
    </source>
</evidence>
<dbReference type="PANTHER" id="PTHR35803">
    <property type="entry name" value="GLUCAN 1,4-ALPHA-GLUCOSIDASE SUSB-RELATED"/>
    <property type="match status" value="1"/>
</dbReference>